<dbReference type="InterPro" id="IPR050191">
    <property type="entry name" value="ATP-dep_DNA_ligase"/>
</dbReference>
<dbReference type="PANTHER" id="PTHR45674">
    <property type="entry name" value="DNA LIGASE 1/3 FAMILY MEMBER"/>
    <property type="match status" value="1"/>
</dbReference>
<dbReference type="GO" id="GO:0005524">
    <property type="term" value="F:ATP binding"/>
    <property type="evidence" value="ECO:0007669"/>
    <property type="project" value="InterPro"/>
</dbReference>
<dbReference type="CDD" id="cd07905">
    <property type="entry name" value="Adenylation_DNA_ligase_LigC"/>
    <property type="match status" value="1"/>
</dbReference>
<dbReference type="InterPro" id="IPR044119">
    <property type="entry name" value="Adenylation_LigC-like"/>
</dbReference>
<feature type="domain" description="ATP-dependent DNA ligase family profile" evidence="3">
    <location>
        <begin position="98"/>
        <end position="200"/>
    </location>
</feature>
<dbReference type="InterPro" id="IPR012310">
    <property type="entry name" value="DNA_ligase_ATP-dep_cent"/>
</dbReference>
<dbReference type="Pfam" id="PF01068">
    <property type="entry name" value="DNA_ligase_A_M"/>
    <property type="match status" value="1"/>
</dbReference>
<keyword evidence="5" id="KW-1185">Reference proteome</keyword>
<dbReference type="SUPFAM" id="SSF56091">
    <property type="entry name" value="DNA ligase/mRNA capping enzyme, catalytic domain"/>
    <property type="match status" value="1"/>
</dbReference>
<gene>
    <name evidence="4" type="ORF">SFRA_001755</name>
</gene>
<comment type="caution">
    <text evidence="4">The sequence shown here is derived from an EMBL/GenBank/DDBJ whole genome shotgun (WGS) entry which is preliminary data.</text>
</comment>
<dbReference type="PROSITE" id="PS50160">
    <property type="entry name" value="DNA_LIGASE_A3"/>
    <property type="match status" value="1"/>
</dbReference>
<protein>
    <submittedName>
        <fullName evidence="4">ATP-dependent DNA ligase</fullName>
    </submittedName>
</protein>
<dbReference type="GO" id="GO:0006281">
    <property type="term" value="P:DNA repair"/>
    <property type="evidence" value="ECO:0007669"/>
    <property type="project" value="InterPro"/>
</dbReference>
<evidence type="ECO:0000256" key="2">
    <source>
        <dbReference type="ARBA" id="ARBA00022598"/>
    </source>
</evidence>
<dbReference type="RefSeq" id="WP_043469669.1">
    <property type="nucleotide sequence ID" value="NZ_CP134822.1"/>
</dbReference>
<reference evidence="4 5" key="1">
    <citation type="journal article" date="2014" name="Genome Announc.">
        <title>Draft Genome Sequence of Streptomyces fradiae ATCC 19609, a Strain Highly Sensitive to Antibiotics.</title>
        <authorList>
            <person name="Bekker O.B."/>
            <person name="Klimina K.M."/>
            <person name="Vatlin A.A."/>
            <person name="Zakharevich N.V."/>
            <person name="Kasianov A.S."/>
            <person name="Danilenko V.N."/>
        </authorList>
    </citation>
    <scope>NUCLEOTIDE SEQUENCE [LARGE SCALE GENOMIC DNA]</scope>
    <source>
        <strain evidence="4 5">ATCC 19609</strain>
    </source>
</reference>
<keyword evidence="2 4" id="KW-0436">Ligase</keyword>
<dbReference type="GO" id="GO:0003910">
    <property type="term" value="F:DNA ligase (ATP) activity"/>
    <property type="evidence" value="ECO:0007669"/>
    <property type="project" value="InterPro"/>
</dbReference>
<comment type="similarity">
    <text evidence="1">Belongs to the ATP-dependent DNA ligase family.</text>
</comment>
<sequence length="292" mass="31239">MEVALARPVERLPRGTGLAYEPKFDGHRVVLLRDPGRVLLQARSGRIVTDAFPDLVTAAEALPAGTVLDGEVVVWTEGRTDFAAVQKRAMARRGRAAELARRLPASYAAFDLLATGTTDLRPLPYRRRRAALTHLLAPVGPPVQAVPMTTDEEVASLWYETLTANGIEGLVVKRLDGPYRGGRRDWRKLRHSDTRDAVVAGVTGSRTHPRALAVVLPGDDTPVLTSPLAPAVRAQLAGALAALPPGGEPAAAGAVTTDGTPYLPVPPVLTVEVRQSSTRHPLTTVSRLRLPE</sequence>
<dbReference type="AlphaFoldDB" id="A0A3R7F021"/>
<proteinExistence type="inferred from homology"/>
<organism evidence="4 5">
    <name type="scientific">Streptomyces xinghaiensis</name>
    <dbReference type="NCBI Taxonomy" id="1038928"/>
    <lineage>
        <taxon>Bacteria</taxon>
        <taxon>Bacillati</taxon>
        <taxon>Actinomycetota</taxon>
        <taxon>Actinomycetes</taxon>
        <taxon>Kitasatosporales</taxon>
        <taxon>Streptomycetaceae</taxon>
        <taxon>Streptomyces</taxon>
    </lineage>
</organism>
<evidence type="ECO:0000313" key="5">
    <source>
        <dbReference type="Proteomes" id="UP000028058"/>
    </source>
</evidence>
<dbReference type="Gene3D" id="3.30.470.30">
    <property type="entry name" value="DNA ligase/mRNA capping enzyme"/>
    <property type="match status" value="1"/>
</dbReference>
<name>A0A3R7F021_9ACTN</name>
<accession>A0A3R7F021</accession>
<dbReference type="GO" id="GO:0006310">
    <property type="term" value="P:DNA recombination"/>
    <property type="evidence" value="ECO:0007669"/>
    <property type="project" value="InterPro"/>
</dbReference>
<dbReference type="Proteomes" id="UP000028058">
    <property type="component" value="Unassembled WGS sequence"/>
</dbReference>
<evidence type="ECO:0000259" key="3">
    <source>
        <dbReference type="PROSITE" id="PS50160"/>
    </source>
</evidence>
<evidence type="ECO:0000256" key="1">
    <source>
        <dbReference type="ARBA" id="ARBA00007572"/>
    </source>
</evidence>
<evidence type="ECO:0000313" key="4">
    <source>
        <dbReference type="EMBL" id="RKM99481.1"/>
    </source>
</evidence>
<dbReference type="OrthoDB" id="9770771at2"/>
<dbReference type="EMBL" id="JNAD02000001">
    <property type="protein sequence ID" value="RKM99481.1"/>
    <property type="molecule type" value="Genomic_DNA"/>
</dbReference>
<dbReference type="PANTHER" id="PTHR45674:SF4">
    <property type="entry name" value="DNA LIGASE 1"/>
    <property type="match status" value="1"/>
</dbReference>